<keyword evidence="2" id="KW-1185">Reference proteome</keyword>
<reference evidence="2" key="1">
    <citation type="journal article" date="2019" name="Int. J. Syst. Evol. Microbiol.">
        <title>The Global Catalogue of Microorganisms (GCM) 10K type strain sequencing project: providing services to taxonomists for standard genome sequencing and annotation.</title>
        <authorList>
            <consortium name="The Broad Institute Genomics Platform"/>
            <consortium name="The Broad Institute Genome Sequencing Center for Infectious Disease"/>
            <person name="Wu L."/>
            <person name="Ma J."/>
        </authorList>
    </citation>
    <scope>NUCLEOTIDE SEQUENCE [LARGE SCALE GENOMIC DNA]</scope>
    <source>
        <strain evidence="2">ZS-22-S1</strain>
    </source>
</reference>
<evidence type="ECO:0000313" key="2">
    <source>
        <dbReference type="Proteomes" id="UP001595859"/>
    </source>
</evidence>
<accession>A0ABV9SEB4</accession>
<organism evidence="1 2">
    <name type="scientific">Actinophytocola glycyrrhizae</name>
    <dbReference type="NCBI Taxonomy" id="2044873"/>
    <lineage>
        <taxon>Bacteria</taxon>
        <taxon>Bacillati</taxon>
        <taxon>Actinomycetota</taxon>
        <taxon>Actinomycetes</taxon>
        <taxon>Pseudonocardiales</taxon>
        <taxon>Pseudonocardiaceae</taxon>
    </lineage>
</organism>
<dbReference type="RefSeq" id="WP_378062119.1">
    <property type="nucleotide sequence ID" value="NZ_JBHSIS010000027.1"/>
</dbReference>
<name>A0ABV9SEB4_9PSEU</name>
<dbReference type="EMBL" id="JBHSIS010000027">
    <property type="protein sequence ID" value="MFC4859198.1"/>
    <property type="molecule type" value="Genomic_DNA"/>
</dbReference>
<proteinExistence type="predicted"/>
<comment type="caution">
    <text evidence="1">The sequence shown here is derived from an EMBL/GenBank/DDBJ whole genome shotgun (WGS) entry which is preliminary data.</text>
</comment>
<sequence length="310" mass="34317">MRFHARILTTGVPLPPAGGELRRLYLFQEGTSALKRARKLYGQSLRAITVRADRGLLDLPPTYIEFLSRSSASQTIVERLLFSYRDFQDKVLVQDDDRNLAERLARQALDVSISAFNFLEDDILSMAAHDLFHEIGAYVGGMFGCELEADKEGVYWNRCAVSLAHRRYGFSVGMSHDVLCSVCHEDIDDCKHFLGRTYPTEVTKTVEGKCGACGRIECAHETGSIVEIYSQPVLSGPALREVTVTPRPRDPLARLDAVEIATSSLIETLGQDPAGKKLRCTCCLEPCPGFIETSSIIERLGDGANKRVDS</sequence>
<evidence type="ECO:0000313" key="1">
    <source>
        <dbReference type="EMBL" id="MFC4859198.1"/>
    </source>
</evidence>
<gene>
    <name evidence="1" type="ORF">ACFPCV_37360</name>
</gene>
<protein>
    <submittedName>
        <fullName evidence="1">Uncharacterized protein</fullName>
    </submittedName>
</protein>
<dbReference type="Proteomes" id="UP001595859">
    <property type="component" value="Unassembled WGS sequence"/>
</dbReference>